<dbReference type="InterPro" id="IPR035922">
    <property type="entry name" value="3H_dom_sf"/>
</dbReference>
<dbReference type="Gene3D" id="1.10.10.10">
    <property type="entry name" value="Winged helix-like DNA-binding domain superfamily/Winged helix DNA-binding domain"/>
    <property type="match status" value="1"/>
</dbReference>
<dbReference type="GO" id="GO:0046872">
    <property type="term" value="F:metal ion binding"/>
    <property type="evidence" value="ECO:0007669"/>
    <property type="project" value="UniProtKB-KW"/>
</dbReference>
<dbReference type="InterPro" id="IPR004173">
    <property type="entry name" value="3H_domain"/>
</dbReference>
<feature type="binding site" evidence="1">
    <location>
        <position position="78"/>
    </location>
    <ligand>
        <name>Ni(2+)</name>
        <dbReference type="ChEBI" id="CHEBI:49786"/>
    </ligand>
</feature>
<sequence>MNARERRRAIMGVLEGAKGPVSGSALAREVGVSRQVVVQDIALLRADGHDIVATNRGYVLQEAASSPAVPTRLVKVRHSVEQAGDELTSIVDAGGAVLNVIVNHRVYGKITADLDIRNRRDVERYLEGIASGKSFPLLTVTSGYHFHRIAAEDEQTLDEIEAILKEKGYLADLMPYEDDLS</sequence>
<feature type="binding site" evidence="1">
    <location>
        <position position="145"/>
    </location>
    <ligand>
        <name>Ni(2+)</name>
        <dbReference type="ChEBI" id="CHEBI:49786"/>
    </ligand>
</feature>
<gene>
    <name evidence="4" type="ORF">GT635_07335</name>
</gene>
<dbReference type="PIRSF" id="PIRSF037847">
    <property type="entry name" value="NiaR"/>
    <property type="match status" value="1"/>
</dbReference>
<name>A0A6L8RKE7_9ACTN</name>
<feature type="domain" description="3H" evidence="2">
    <location>
        <begin position="74"/>
        <end position="170"/>
    </location>
</feature>
<dbReference type="InterPro" id="IPR036388">
    <property type="entry name" value="WH-like_DNA-bd_sf"/>
</dbReference>
<evidence type="ECO:0000259" key="3">
    <source>
        <dbReference type="Pfam" id="PF08279"/>
    </source>
</evidence>
<dbReference type="InterPro" id="IPR013196">
    <property type="entry name" value="HTH_11"/>
</dbReference>
<feature type="binding site" evidence="1">
    <location>
        <position position="86"/>
    </location>
    <ligand>
        <name>Ni(2+)</name>
        <dbReference type="ChEBI" id="CHEBI:49786"/>
    </ligand>
</feature>
<feature type="domain" description="Helix-turn-helix type 11" evidence="3">
    <location>
        <begin position="6"/>
        <end position="58"/>
    </location>
</feature>
<dbReference type="Gene3D" id="3.30.1340.20">
    <property type="entry name" value="3H domain"/>
    <property type="match status" value="1"/>
</dbReference>
<reference evidence="4 5" key="1">
    <citation type="journal article" date="2019" name="Nat. Med.">
        <title>A library of human gut bacterial isolates paired with longitudinal multiomics data enables mechanistic microbiome research.</title>
        <authorList>
            <person name="Poyet M."/>
            <person name="Groussin M."/>
            <person name="Gibbons S.M."/>
            <person name="Avila-Pacheco J."/>
            <person name="Jiang X."/>
            <person name="Kearney S.M."/>
            <person name="Perrotta A.R."/>
            <person name="Berdy B."/>
            <person name="Zhao S."/>
            <person name="Lieberman T.D."/>
            <person name="Swanson P.K."/>
            <person name="Smith M."/>
            <person name="Roesemann S."/>
            <person name="Alexander J.E."/>
            <person name="Rich S.A."/>
            <person name="Livny J."/>
            <person name="Vlamakis H."/>
            <person name="Clish C."/>
            <person name="Bullock K."/>
            <person name="Deik A."/>
            <person name="Scott J."/>
            <person name="Pierce K.A."/>
            <person name="Xavier R.J."/>
            <person name="Alm E.J."/>
        </authorList>
    </citation>
    <scope>NUCLEOTIDE SEQUENCE [LARGE SCALE GENOMIC DNA]</scope>
    <source>
        <strain evidence="4 5">BIOML-A10</strain>
    </source>
</reference>
<evidence type="ECO:0000256" key="1">
    <source>
        <dbReference type="PIRSR" id="PIRSR037847-1"/>
    </source>
</evidence>
<feature type="binding site" evidence="1">
    <location>
        <position position="147"/>
    </location>
    <ligand>
        <name>Ni(2+)</name>
        <dbReference type="ChEBI" id="CHEBI:49786"/>
    </ligand>
</feature>
<accession>A0A6L8RKE7</accession>
<dbReference type="Pfam" id="PF02829">
    <property type="entry name" value="3H"/>
    <property type="match status" value="1"/>
</dbReference>
<dbReference type="SUPFAM" id="SSF46785">
    <property type="entry name" value="Winged helix' DNA-binding domain"/>
    <property type="match status" value="1"/>
</dbReference>
<organism evidence="4 5">
    <name type="scientific">Collinsella aerofaciens</name>
    <dbReference type="NCBI Taxonomy" id="74426"/>
    <lineage>
        <taxon>Bacteria</taxon>
        <taxon>Bacillati</taxon>
        <taxon>Actinomycetota</taxon>
        <taxon>Coriobacteriia</taxon>
        <taxon>Coriobacteriales</taxon>
        <taxon>Coriobacteriaceae</taxon>
        <taxon>Collinsella</taxon>
    </lineage>
</organism>
<dbReference type="RefSeq" id="WP_161156909.1">
    <property type="nucleotide sequence ID" value="NZ_WWSY01000024.1"/>
</dbReference>
<dbReference type="EMBL" id="WWTB01000015">
    <property type="protein sequence ID" value="MZJ86263.1"/>
    <property type="molecule type" value="Genomic_DNA"/>
</dbReference>
<dbReference type="Pfam" id="PF08279">
    <property type="entry name" value="HTH_11"/>
    <property type="match status" value="1"/>
</dbReference>
<keyword evidence="1" id="KW-0479">Metal-binding</keyword>
<dbReference type="SUPFAM" id="SSF75500">
    <property type="entry name" value="Putative transcriptional regulator TM1602, C-terminal domain"/>
    <property type="match status" value="1"/>
</dbReference>
<keyword evidence="1" id="KW-0533">Nickel</keyword>
<dbReference type="Proteomes" id="UP000481598">
    <property type="component" value="Unassembled WGS sequence"/>
</dbReference>
<evidence type="ECO:0000313" key="5">
    <source>
        <dbReference type="Proteomes" id="UP000481598"/>
    </source>
</evidence>
<protein>
    <submittedName>
        <fullName evidence="4">HTH domain-containing protein</fullName>
    </submittedName>
</protein>
<comment type="caution">
    <text evidence="4">The sequence shown here is derived from an EMBL/GenBank/DDBJ whole genome shotgun (WGS) entry which is preliminary data.</text>
</comment>
<dbReference type="InterPro" id="IPR026043">
    <property type="entry name" value="NadR"/>
</dbReference>
<dbReference type="InterPro" id="IPR036390">
    <property type="entry name" value="WH_DNA-bd_sf"/>
</dbReference>
<evidence type="ECO:0000313" key="4">
    <source>
        <dbReference type="EMBL" id="MZJ86263.1"/>
    </source>
</evidence>
<dbReference type="PANTHER" id="PTHR40068:SF1">
    <property type="entry name" value="TRANSCRIPTION REPRESSOR NIAR-RELATED"/>
    <property type="match status" value="1"/>
</dbReference>
<evidence type="ECO:0000259" key="2">
    <source>
        <dbReference type="Pfam" id="PF02829"/>
    </source>
</evidence>
<proteinExistence type="predicted"/>
<dbReference type="AlphaFoldDB" id="A0A6L8RKE7"/>
<dbReference type="PANTHER" id="PTHR40068">
    <property type="entry name" value="TRANSCRIPTION REPRESSOR NIAR-RELATED"/>
    <property type="match status" value="1"/>
</dbReference>